<dbReference type="EC" id="3.4.23.36" evidence="9"/>
<feature type="transmembrane region" description="Helical" evidence="9">
    <location>
        <begin position="116"/>
        <end position="138"/>
    </location>
</feature>
<gene>
    <name evidence="9 12" type="primary">lspA</name>
    <name evidence="12" type="ORF">GCM10010885_03730</name>
</gene>
<proteinExistence type="inferred from homology"/>
<name>A0A917K194_9BACL</name>
<dbReference type="PROSITE" id="PS00855">
    <property type="entry name" value="SPASE_II"/>
    <property type="match status" value="1"/>
</dbReference>
<reference evidence="12" key="2">
    <citation type="submission" date="2020-09" db="EMBL/GenBank/DDBJ databases">
        <authorList>
            <person name="Sun Q."/>
            <person name="Ohkuma M."/>
        </authorList>
    </citation>
    <scope>NUCLEOTIDE SEQUENCE</scope>
    <source>
        <strain evidence="12">JCM 18487</strain>
    </source>
</reference>
<comment type="catalytic activity">
    <reaction evidence="9 10">
        <text>Release of signal peptides from bacterial membrane prolipoproteins. Hydrolyzes -Xaa-Yaa-Zaa-|-(S,diacylglyceryl)Cys-, in which Xaa is hydrophobic (preferably Leu), and Yaa (Ala or Ser) and Zaa (Gly or Ala) have small, neutral side chains.</text>
        <dbReference type="EC" id="3.4.23.36"/>
    </reaction>
</comment>
<evidence type="ECO:0000256" key="5">
    <source>
        <dbReference type="ARBA" id="ARBA00022750"/>
    </source>
</evidence>
<protein>
    <recommendedName>
        <fullName evidence="9">Lipoprotein signal peptidase</fullName>
        <ecNumber evidence="9">3.4.23.36</ecNumber>
    </recommendedName>
    <alternativeName>
        <fullName evidence="9">Prolipoprotein signal peptidase</fullName>
    </alternativeName>
    <alternativeName>
        <fullName evidence="9">Signal peptidase II</fullName>
        <shortName evidence="9">SPase II</shortName>
    </alternativeName>
</protein>
<comment type="function">
    <text evidence="9 10">This protein specifically catalyzes the removal of signal peptides from prolipoproteins.</text>
</comment>
<evidence type="ECO:0000313" key="13">
    <source>
        <dbReference type="Proteomes" id="UP000637695"/>
    </source>
</evidence>
<accession>A0A917K194</accession>
<dbReference type="AlphaFoldDB" id="A0A917K194"/>
<dbReference type="PANTHER" id="PTHR33695">
    <property type="entry name" value="LIPOPROTEIN SIGNAL PEPTIDASE"/>
    <property type="match status" value="1"/>
</dbReference>
<dbReference type="PANTHER" id="PTHR33695:SF1">
    <property type="entry name" value="LIPOPROTEIN SIGNAL PEPTIDASE"/>
    <property type="match status" value="1"/>
</dbReference>
<comment type="subcellular location">
    <subcellularLocation>
        <location evidence="9">Cell membrane</location>
        <topology evidence="9">Multi-pass membrane protein</topology>
    </subcellularLocation>
</comment>
<dbReference type="Pfam" id="PF01252">
    <property type="entry name" value="Peptidase_A8"/>
    <property type="match status" value="1"/>
</dbReference>
<dbReference type="EMBL" id="BMOY01000003">
    <property type="protein sequence ID" value="GGI97371.1"/>
    <property type="molecule type" value="Genomic_DNA"/>
</dbReference>
<evidence type="ECO:0000256" key="1">
    <source>
        <dbReference type="ARBA" id="ARBA00006139"/>
    </source>
</evidence>
<evidence type="ECO:0000256" key="9">
    <source>
        <dbReference type="HAMAP-Rule" id="MF_00161"/>
    </source>
</evidence>
<dbReference type="InterPro" id="IPR001872">
    <property type="entry name" value="Peptidase_A8"/>
</dbReference>
<keyword evidence="7 9" id="KW-1133">Transmembrane helix</keyword>
<organism evidence="12 13">
    <name type="scientific">Alicyclobacillus cellulosilyticus</name>
    <dbReference type="NCBI Taxonomy" id="1003997"/>
    <lineage>
        <taxon>Bacteria</taxon>
        <taxon>Bacillati</taxon>
        <taxon>Bacillota</taxon>
        <taxon>Bacilli</taxon>
        <taxon>Bacillales</taxon>
        <taxon>Alicyclobacillaceae</taxon>
        <taxon>Alicyclobacillus</taxon>
    </lineage>
</organism>
<comment type="similarity">
    <text evidence="1 9 11">Belongs to the peptidase A8 family.</text>
</comment>
<dbReference type="HAMAP" id="MF_00161">
    <property type="entry name" value="LspA"/>
    <property type="match status" value="1"/>
</dbReference>
<evidence type="ECO:0000256" key="10">
    <source>
        <dbReference type="RuleBase" id="RU000594"/>
    </source>
</evidence>
<feature type="transmembrane region" description="Helical" evidence="9">
    <location>
        <begin position="85"/>
        <end position="104"/>
    </location>
</feature>
<dbReference type="Proteomes" id="UP000637695">
    <property type="component" value="Unassembled WGS sequence"/>
</dbReference>
<dbReference type="GO" id="GO:0005886">
    <property type="term" value="C:plasma membrane"/>
    <property type="evidence" value="ECO:0007669"/>
    <property type="project" value="UniProtKB-SubCell"/>
</dbReference>
<keyword evidence="8 9" id="KW-0472">Membrane</keyword>
<evidence type="ECO:0000256" key="7">
    <source>
        <dbReference type="ARBA" id="ARBA00022989"/>
    </source>
</evidence>
<keyword evidence="5 9" id="KW-0064">Aspartyl protease</keyword>
<feature type="active site" evidence="9">
    <location>
        <position position="109"/>
    </location>
</feature>
<evidence type="ECO:0000256" key="4">
    <source>
        <dbReference type="ARBA" id="ARBA00022692"/>
    </source>
</evidence>
<evidence type="ECO:0000256" key="2">
    <source>
        <dbReference type="ARBA" id="ARBA00022475"/>
    </source>
</evidence>
<evidence type="ECO:0000256" key="11">
    <source>
        <dbReference type="RuleBase" id="RU004181"/>
    </source>
</evidence>
<comment type="caution">
    <text evidence="9">Lacks conserved residue(s) required for the propagation of feature annotation.</text>
</comment>
<keyword evidence="3 9" id="KW-0645">Protease</keyword>
<evidence type="ECO:0000256" key="8">
    <source>
        <dbReference type="ARBA" id="ARBA00023136"/>
    </source>
</evidence>
<keyword evidence="4 9" id="KW-0812">Transmembrane</keyword>
<keyword evidence="12" id="KW-0449">Lipoprotein</keyword>
<dbReference type="GO" id="GO:0004190">
    <property type="term" value="F:aspartic-type endopeptidase activity"/>
    <property type="evidence" value="ECO:0007669"/>
    <property type="project" value="UniProtKB-UniRule"/>
</dbReference>
<keyword evidence="13" id="KW-1185">Reference proteome</keyword>
<evidence type="ECO:0000256" key="3">
    <source>
        <dbReference type="ARBA" id="ARBA00022670"/>
    </source>
</evidence>
<comment type="pathway">
    <text evidence="9">Protein modification; lipoprotein biosynthesis (signal peptide cleavage).</text>
</comment>
<keyword evidence="2 9" id="KW-1003">Cell membrane</keyword>
<feature type="transmembrane region" description="Helical" evidence="9">
    <location>
        <begin position="55"/>
        <end position="73"/>
    </location>
</feature>
<dbReference type="PRINTS" id="PR00781">
    <property type="entry name" value="LIPOSIGPTASE"/>
</dbReference>
<comment type="caution">
    <text evidence="12">The sequence shown here is derived from an EMBL/GenBank/DDBJ whole genome shotgun (WGS) entry which is preliminary data.</text>
</comment>
<feature type="active site" evidence="9">
    <location>
        <position position="125"/>
    </location>
</feature>
<evidence type="ECO:0000256" key="6">
    <source>
        <dbReference type="ARBA" id="ARBA00022801"/>
    </source>
</evidence>
<evidence type="ECO:0000313" key="12">
    <source>
        <dbReference type="EMBL" id="GGI97371.1"/>
    </source>
</evidence>
<sequence length="154" mass="16991">MMYVVALAVYLADLGVKWWVRTHLPAGQPISVWPGVLEIDYIQNPGGAFGILPDARWLFITVAVLVLAAAVTLERRLRPSAWSRFALGCLLGGAVGNMTDRVVWGNVIDYVYVRAIHFPVFNLADVAIDVGVGLLVLASLRRDGFSRRTEADRR</sequence>
<dbReference type="NCBIfam" id="TIGR00077">
    <property type="entry name" value="lspA"/>
    <property type="match status" value="1"/>
</dbReference>
<reference evidence="12" key="1">
    <citation type="journal article" date="2014" name="Int. J. Syst. Evol. Microbiol.">
        <title>Complete genome sequence of Corynebacterium casei LMG S-19264T (=DSM 44701T), isolated from a smear-ripened cheese.</title>
        <authorList>
            <consortium name="US DOE Joint Genome Institute (JGI-PGF)"/>
            <person name="Walter F."/>
            <person name="Albersmeier A."/>
            <person name="Kalinowski J."/>
            <person name="Ruckert C."/>
        </authorList>
    </citation>
    <scope>NUCLEOTIDE SEQUENCE</scope>
    <source>
        <strain evidence="12">JCM 18487</strain>
    </source>
</reference>
<dbReference type="GO" id="GO:0006508">
    <property type="term" value="P:proteolysis"/>
    <property type="evidence" value="ECO:0007669"/>
    <property type="project" value="UniProtKB-KW"/>
</dbReference>
<keyword evidence="6 9" id="KW-0378">Hydrolase</keyword>